<reference evidence="1 2" key="1">
    <citation type="submission" date="2024-06" db="EMBL/GenBank/DDBJ databases">
        <title>The Natural Products Discovery Center: Release of the First 8490 Sequenced Strains for Exploring Actinobacteria Biosynthetic Diversity.</title>
        <authorList>
            <person name="Kalkreuter E."/>
            <person name="Kautsar S.A."/>
            <person name="Yang D."/>
            <person name="Bader C.D."/>
            <person name="Teijaro C.N."/>
            <person name="Fluegel L."/>
            <person name="Davis C.M."/>
            <person name="Simpson J.R."/>
            <person name="Lauterbach L."/>
            <person name="Steele A.D."/>
            <person name="Gui C."/>
            <person name="Meng S."/>
            <person name="Li G."/>
            <person name="Viehrig K."/>
            <person name="Ye F."/>
            <person name="Su P."/>
            <person name="Kiefer A.F."/>
            <person name="Nichols A."/>
            <person name="Cepeda A.J."/>
            <person name="Yan W."/>
            <person name="Fan B."/>
            <person name="Jiang Y."/>
            <person name="Adhikari A."/>
            <person name="Zheng C.-J."/>
            <person name="Schuster L."/>
            <person name="Cowan T.M."/>
            <person name="Smanski M.J."/>
            <person name="Chevrette M.G."/>
            <person name="De Carvalho L.P.S."/>
            <person name="Shen B."/>
        </authorList>
    </citation>
    <scope>NUCLEOTIDE SEQUENCE [LARGE SCALE GENOMIC DNA]</scope>
    <source>
        <strain evidence="1 2">NPDC048946</strain>
    </source>
</reference>
<evidence type="ECO:0000313" key="2">
    <source>
        <dbReference type="Proteomes" id="UP001551482"/>
    </source>
</evidence>
<dbReference type="EMBL" id="JBEZFP010000150">
    <property type="protein sequence ID" value="MEU8139011.1"/>
    <property type="molecule type" value="Genomic_DNA"/>
</dbReference>
<accession>A0ABV3DTH2</accession>
<gene>
    <name evidence="1" type="ORF">AB0C36_36620</name>
</gene>
<protein>
    <submittedName>
        <fullName evidence="1">Uncharacterized protein</fullName>
    </submittedName>
</protein>
<dbReference type="RefSeq" id="WP_358362835.1">
    <property type="nucleotide sequence ID" value="NZ_JBEZFP010000150.1"/>
</dbReference>
<proteinExistence type="predicted"/>
<keyword evidence="2" id="KW-1185">Reference proteome</keyword>
<evidence type="ECO:0000313" key="1">
    <source>
        <dbReference type="EMBL" id="MEU8139011.1"/>
    </source>
</evidence>
<name>A0ABV3DTH2_9ACTN</name>
<dbReference type="Proteomes" id="UP001551482">
    <property type="component" value="Unassembled WGS sequence"/>
</dbReference>
<comment type="caution">
    <text evidence="1">The sequence shown here is derived from an EMBL/GenBank/DDBJ whole genome shotgun (WGS) entry which is preliminary data.</text>
</comment>
<organism evidence="1 2">
    <name type="scientific">Streptodolium elevatio</name>
    <dbReference type="NCBI Taxonomy" id="3157996"/>
    <lineage>
        <taxon>Bacteria</taxon>
        <taxon>Bacillati</taxon>
        <taxon>Actinomycetota</taxon>
        <taxon>Actinomycetes</taxon>
        <taxon>Kitasatosporales</taxon>
        <taxon>Streptomycetaceae</taxon>
        <taxon>Streptodolium</taxon>
    </lineage>
</organism>
<sequence>MIAPKAPGAITPKRKVSGRAKFWNDRLQQADNNRAMAAVVMDQARAIATALERQTGDDMVWYSLAKTLHDWCRAHDA</sequence>